<sequence>MNLNSTAIIDVENIKPGGSFYRDFKLANDGTLDIKEVLLETTYTITDDQGDNGSEDFGEHIEVEFLYNDHNMDEIIY</sequence>
<dbReference type="Pfam" id="PF12389">
    <property type="entry name" value="Peptidase_M73"/>
    <property type="match status" value="1"/>
</dbReference>
<accession>A0A1I1AI62</accession>
<evidence type="ECO:0000313" key="2">
    <source>
        <dbReference type="Proteomes" id="UP000198642"/>
    </source>
</evidence>
<keyword evidence="2" id="KW-1185">Reference proteome</keyword>
<dbReference type="STRING" id="237679.SAMN04488072_11916"/>
<evidence type="ECO:0000313" key="1">
    <source>
        <dbReference type="EMBL" id="SFB36033.1"/>
    </source>
</evidence>
<dbReference type="Proteomes" id="UP000198642">
    <property type="component" value="Unassembled WGS sequence"/>
</dbReference>
<proteinExistence type="predicted"/>
<protein>
    <submittedName>
        <fullName evidence="1">Camelysin metallo-endopeptidase</fullName>
    </submittedName>
</protein>
<name>A0A1I1AI62_9BACI</name>
<dbReference type="EMBL" id="FOJW01000019">
    <property type="protein sequence ID" value="SFB36033.1"/>
    <property type="molecule type" value="Genomic_DNA"/>
</dbReference>
<dbReference type="InterPro" id="IPR022121">
    <property type="entry name" value="Peptidase_M73_camelysin"/>
</dbReference>
<gene>
    <name evidence="1" type="ORF">SAMN04488072_11916</name>
</gene>
<reference evidence="1 2" key="1">
    <citation type="submission" date="2016-10" db="EMBL/GenBank/DDBJ databases">
        <authorList>
            <person name="de Groot N.N."/>
        </authorList>
    </citation>
    <scope>NUCLEOTIDE SEQUENCE [LARGE SCALE GENOMIC DNA]</scope>
    <source>
        <strain evidence="1 2">CGMCC 1.3702</strain>
    </source>
</reference>
<dbReference type="AlphaFoldDB" id="A0A1I1AI62"/>
<organism evidence="1 2">
    <name type="scientific">Lentibacillus halodurans</name>
    <dbReference type="NCBI Taxonomy" id="237679"/>
    <lineage>
        <taxon>Bacteria</taxon>
        <taxon>Bacillati</taxon>
        <taxon>Bacillota</taxon>
        <taxon>Bacilli</taxon>
        <taxon>Bacillales</taxon>
        <taxon>Bacillaceae</taxon>
        <taxon>Lentibacillus</taxon>
    </lineage>
</organism>